<evidence type="ECO:0000259" key="1">
    <source>
        <dbReference type="PROSITE" id="PS50943"/>
    </source>
</evidence>
<gene>
    <name evidence="2" type="ORF">GTQ45_03605</name>
</gene>
<dbReference type="RefSeq" id="WP_160586880.1">
    <property type="nucleotide sequence ID" value="NZ_BMHN01000001.1"/>
</dbReference>
<dbReference type="InterPro" id="IPR041413">
    <property type="entry name" value="MLTR_LBD"/>
</dbReference>
<proteinExistence type="predicted"/>
<dbReference type="InterPro" id="IPR010982">
    <property type="entry name" value="Lambda_DNA-bd_dom_sf"/>
</dbReference>
<dbReference type="PANTHER" id="PTHR35010:SF4">
    <property type="entry name" value="BLL5781 PROTEIN"/>
    <property type="match status" value="1"/>
</dbReference>
<dbReference type="GO" id="GO:0003677">
    <property type="term" value="F:DNA binding"/>
    <property type="evidence" value="ECO:0007669"/>
    <property type="project" value="InterPro"/>
</dbReference>
<dbReference type="Pfam" id="PF17765">
    <property type="entry name" value="MLTR_LBD"/>
    <property type="match status" value="1"/>
</dbReference>
<dbReference type="SUPFAM" id="SSF47413">
    <property type="entry name" value="lambda repressor-like DNA-binding domains"/>
    <property type="match status" value="1"/>
</dbReference>
<dbReference type="GeneID" id="300655681"/>
<feature type="domain" description="HTH cro/C1-type" evidence="1">
    <location>
        <begin position="23"/>
        <end position="77"/>
    </location>
</feature>
<dbReference type="Proteomes" id="UP000470384">
    <property type="component" value="Unassembled WGS sequence"/>
</dbReference>
<sequence length="285" mass="30760">MNELSTDPRALSGTEPETFGDHMRLWRRIRGLSQLQLSVRADVSSRHVSFLESGRSKPSRPMVDTLADALDIPLRARNPILMAAGFAPVYRETSLDEPDARHIRHLLDMVLKGAEPFPALVVDRHWNVLMTNAGGALMLSAAGGEKGAGETGAGKAGGLNMVDVILAPGPMRDLIVNWDEVVNDLLKRVRREADHAGDETVLNRMLALLPKGWKPPRRDTTDVPLVIPLHLRLPGADGTLVDLRFASIIGSLGTPADIGLAELAVETFLPADEATEAFLKAATAA</sequence>
<dbReference type="EMBL" id="WXYQ01000003">
    <property type="protein sequence ID" value="NBG94813.1"/>
    <property type="molecule type" value="Genomic_DNA"/>
</dbReference>
<accession>A0A845Q833</accession>
<evidence type="ECO:0000313" key="2">
    <source>
        <dbReference type="EMBL" id="NBG94813.1"/>
    </source>
</evidence>
<keyword evidence="3" id="KW-1185">Reference proteome</keyword>
<reference evidence="2 3" key="1">
    <citation type="journal article" date="2016" name="Int. J. Syst. Evol. Microbiol.">
        <title>Pyruvatibacter mobilis gen. nov., sp. nov., a marine bacterium from the culture broth of Picochlorum sp. 122.</title>
        <authorList>
            <person name="Wang G."/>
            <person name="Tang M."/>
            <person name="Wu H."/>
            <person name="Dai S."/>
            <person name="Li T."/>
            <person name="Chen C."/>
            <person name="He H."/>
            <person name="Fan J."/>
            <person name="Xiang W."/>
            <person name="Li X."/>
        </authorList>
    </citation>
    <scope>NUCLEOTIDE SEQUENCE [LARGE SCALE GENOMIC DNA]</scope>
    <source>
        <strain evidence="2 3">GYP-11</strain>
    </source>
</reference>
<dbReference type="PANTHER" id="PTHR35010">
    <property type="entry name" value="BLL4672 PROTEIN-RELATED"/>
    <property type="match status" value="1"/>
</dbReference>
<dbReference type="PROSITE" id="PS50943">
    <property type="entry name" value="HTH_CROC1"/>
    <property type="match status" value="1"/>
</dbReference>
<name>A0A845Q833_9HYPH</name>
<dbReference type="Pfam" id="PF13560">
    <property type="entry name" value="HTH_31"/>
    <property type="match status" value="1"/>
</dbReference>
<dbReference type="Gene3D" id="1.10.260.40">
    <property type="entry name" value="lambda repressor-like DNA-binding domains"/>
    <property type="match status" value="1"/>
</dbReference>
<protein>
    <submittedName>
        <fullName evidence="2">Helix-turn-helix domain-containing protein</fullName>
    </submittedName>
</protein>
<dbReference type="SMART" id="SM00530">
    <property type="entry name" value="HTH_XRE"/>
    <property type="match status" value="1"/>
</dbReference>
<dbReference type="CDD" id="cd00093">
    <property type="entry name" value="HTH_XRE"/>
    <property type="match status" value="1"/>
</dbReference>
<dbReference type="InterPro" id="IPR001387">
    <property type="entry name" value="Cro/C1-type_HTH"/>
</dbReference>
<evidence type="ECO:0000313" key="3">
    <source>
        <dbReference type="Proteomes" id="UP000470384"/>
    </source>
</evidence>
<dbReference type="AlphaFoldDB" id="A0A845Q833"/>
<dbReference type="Gene3D" id="3.30.450.180">
    <property type="match status" value="1"/>
</dbReference>
<comment type="caution">
    <text evidence="2">The sequence shown here is derived from an EMBL/GenBank/DDBJ whole genome shotgun (WGS) entry which is preliminary data.</text>
</comment>
<dbReference type="OrthoDB" id="9785973at2"/>
<organism evidence="2 3">
    <name type="scientific">Pyruvatibacter mobilis</name>
    <dbReference type="NCBI Taxonomy" id="1712261"/>
    <lineage>
        <taxon>Bacteria</taxon>
        <taxon>Pseudomonadati</taxon>
        <taxon>Pseudomonadota</taxon>
        <taxon>Alphaproteobacteria</taxon>
        <taxon>Hyphomicrobiales</taxon>
        <taxon>Parvibaculaceae</taxon>
        <taxon>Pyruvatibacter</taxon>
    </lineage>
</organism>